<proteinExistence type="predicted"/>
<keyword evidence="1" id="KW-0812">Transmembrane</keyword>
<keyword evidence="1" id="KW-0472">Membrane</keyword>
<keyword evidence="1" id="KW-1133">Transmembrane helix</keyword>
<organism evidence="2 3">
    <name type="scientific">Ornithinibacillus bavariensis</name>
    <dbReference type="NCBI Taxonomy" id="545502"/>
    <lineage>
        <taxon>Bacteria</taxon>
        <taxon>Bacillati</taxon>
        <taxon>Bacillota</taxon>
        <taxon>Bacilli</taxon>
        <taxon>Bacillales</taxon>
        <taxon>Bacillaceae</taxon>
        <taxon>Ornithinibacillus</taxon>
    </lineage>
</organism>
<dbReference type="Proteomes" id="UP000676917">
    <property type="component" value="Unassembled WGS sequence"/>
</dbReference>
<dbReference type="RefSeq" id="WP_212922000.1">
    <property type="nucleotide sequence ID" value="NZ_BORP01000007.1"/>
</dbReference>
<reference evidence="2" key="1">
    <citation type="submission" date="2021-03" db="EMBL/GenBank/DDBJ databases">
        <title>Antimicrobial resistance genes in bacteria isolated from Japanese honey, and their potential for conferring macrolide and lincosamide resistance in the American foulbrood pathogen Paenibacillus larvae.</title>
        <authorList>
            <person name="Okamoto M."/>
            <person name="Kumagai M."/>
            <person name="Kanamori H."/>
            <person name="Takamatsu D."/>
        </authorList>
    </citation>
    <scope>NUCLEOTIDE SEQUENCE</scope>
    <source>
        <strain evidence="2">J43TS3</strain>
    </source>
</reference>
<protein>
    <recommendedName>
        <fullName evidence="4">DUF2627 domain-containing protein</fullName>
    </recommendedName>
</protein>
<dbReference type="Pfam" id="PF11118">
    <property type="entry name" value="DUF2627"/>
    <property type="match status" value="1"/>
</dbReference>
<evidence type="ECO:0000313" key="3">
    <source>
        <dbReference type="Proteomes" id="UP000676917"/>
    </source>
</evidence>
<evidence type="ECO:0000313" key="2">
    <source>
        <dbReference type="EMBL" id="GIO28540.1"/>
    </source>
</evidence>
<feature type="transmembrane region" description="Helical" evidence="1">
    <location>
        <begin position="41"/>
        <end position="62"/>
    </location>
</feature>
<accession>A0A920C765</accession>
<comment type="caution">
    <text evidence="2">The sequence shown here is derived from an EMBL/GenBank/DDBJ whole genome shotgun (WGS) entry which is preliminary data.</text>
</comment>
<evidence type="ECO:0008006" key="4">
    <source>
        <dbReference type="Google" id="ProtNLM"/>
    </source>
</evidence>
<sequence>MIRIVAALTLFIPGVIAAIGIKLMRDTLFDEFHPIFLHTGVQFAFGLFLFIGGLTFLGGFIIHRDRRKQAEKKLNKNN</sequence>
<dbReference type="EMBL" id="BORP01000007">
    <property type="protein sequence ID" value="GIO28540.1"/>
    <property type="molecule type" value="Genomic_DNA"/>
</dbReference>
<name>A0A920C765_9BACI</name>
<gene>
    <name evidence="2" type="primary">yqzF</name>
    <name evidence="2" type="ORF">J43TS3_31510</name>
</gene>
<dbReference type="InterPro" id="IPR020138">
    <property type="entry name" value="Uncharacterised_YqzF"/>
</dbReference>
<dbReference type="AlphaFoldDB" id="A0A920C765"/>
<keyword evidence="3" id="KW-1185">Reference proteome</keyword>
<evidence type="ECO:0000256" key="1">
    <source>
        <dbReference type="SAM" id="Phobius"/>
    </source>
</evidence>